<organism evidence="2 3">
    <name type="scientific">Holothuria leucospilota</name>
    <name type="common">Black long sea cucumber</name>
    <name type="synonym">Mertensiothuria leucospilota</name>
    <dbReference type="NCBI Taxonomy" id="206669"/>
    <lineage>
        <taxon>Eukaryota</taxon>
        <taxon>Metazoa</taxon>
        <taxon>Echinodermata</taxon>
        <taxon>Eleutherozoa</taxon>
        <taxon>Echinozoa</taxon>
        <taxon>Holothuroidea</taxon>
        <taxon>Aspidochirotacea</taxon>
        <taxon>Aspidochirotida</taxon>
        <taxon>Holothuriidae</taxon>
        <taxon>Holothuria</taxon>
    </lineage>
</organism>
<feature type="compositionally biased region" description="Polar residues" evidence="1">
    <location>
        <begin position="163"/>
        <end position="177"/>
    </location>
</feature>
<feature type="compositionally biased region" description="Basic and acidic residues" evidence="1">
    <location>
        <begin position="76"/>
        <end position="86"/>
    </location>
</feature>
<feature type="compositionally biased region" description="Polar residues" evidence="1">
    <location>
        <begin position="331"/>
        <end position="352"/>
    </location>
</feature>
<proteinExistence type="predicted"/>
<feature type="region of interest" description="Disordered" evidence="1">
    <location>
        <begin position="401"/>
        <end position="517"/>
    </location>
</feature>
<feature type="region of interest" description="Disordered" evidence="1">
    <location>
        <begin position="194"/>
        <end position="277"/>
    </location>
</feature>
<dbReference type="EMBL" id="JAIZAY010000012">
    <property type="protein sequence ID" value="KAJ8032441.1"/>
    <property type="molecule type" value="Genomic_DNA"/>
</dbReference>
<feature type="region of interest" description="Disordered" evidence="1">
    <location>
        <begin position="41"/>
        <end position="180"/>
    </location>
</feature>
<feature type="compositionally biased region" description="Polar residues" evidence="1">
    <location>
        <begin position="56"/>
        <end position="70"/>
    </location>
</feature>
<feature type="compositionally biased region" description="Basic and acidic residues" evidence="1">
    <location>
        <begin position="146"/>
        <end position="157"/>
    </location>
</feature>
<feature type="compositionally biased region" description="Polar residues" evidence="1">
    <location>
        <begin position="442"/>
        <end position="457"/>
    </location>
</feature>
<feature type="region of interest" description="Disordered" evidence="1">
    <location>
        <begin position="534"/>
        <end position="554"/>
    </location>
</feature>
<protein>
    <submittedName>
        <fullName evidence="2">Dual specificity protein phosphatase 16</fullName>
    </submittedName>
</protein>
<dbReference type="AlphaFoldDB" id="A0A9Q1BTB6"/>
<dbReference type="Gene3D" id="3.90.190.10">
    <property type="entry name" value="Protein tyrosine phosphatase superfamily"/>
    <property type="match status" value="1"/>
</dbReference>
<sequence length="623" mass="68318">MKRLHMTNETAYRFVKAKRPTISPNFNFLGQLIEYEKLLQKPSQSQPLEPEAPISLPTSGRVTCSLPNTQEPEEDWEKKSLPDHQIEAGYLSAENHLKENSQRKIAQPRSRSKSPKPAAVTNPLPKVTLSDLSVSTSGQTKSQKRSINEKENARIAVEDAETGTVTSLPNSSQSRSCTIPRPAGLSLKVISHHEPVFLQSPERTESKKPRSGSTTPVGVGALEWGTSNLSMNSPKAGSGNPFVEACERFQAESRGRVGEDSPSISPNSGTHDHCKTSQEALLREHSPLQMESVNTDNSPHQGNVQPTNQAKEKEKSSPVKSILKKSAKWDFNSQPRSKSPNQGPMSPGSSKQAPKAQRGVLRSLPQQLKLRIKISPSRADCSIPGPHSTCTPLVRQESGQSLCSESSTSSGISPNLESDNSSLLDRHSSISSGISPDYPSSALDSTESPSKAPSNYPTPLELQTGWNPFQFPHKRGDDSPMDGAGESIWQKRLETDSLSSSSGGSPQQTHQSPATAMDRVKTYFTRCKFDPEERRDSWDSTQSNPHQRKCNSDRNTKVLSVRSQSCEEISSCAREAVVSEMVRSSRENLLQYGLTRFDDDDFETCSLSSERSLSSSCEMIEVS</sequence>
<feature type="compositionally biased region" description="Polar residues" evidence="1">
    <location>
        <begin position="401"/>
        <end position="420"/>
    </location>
</feature>
<name>A0A9Q1BTB6_HOLLE</name>
<evidence type="ECO:0000256" key="1">
    <source>
        <dbReference type="SAM" id="MobiDB-lite"/>
    </source>
</evidence>
<reference evidence="2" key="1">
    <citation type="submission" date="2021-10" db="EMBL/GenBank/DDBJ databases">
        <title>Tropical sea cucumber genome reveals ecological adaptation and Cuvierian tubules defense mechanism.</title>
        <authorList>
            <person name="Chen T."/>
        </authorList>
    </citation>
    <scope>NUCLEOTIDE SEQUENCE</scope>
    <source>
        <strain evidence="2">Nanhai2018</strain>
        <tissue evidence="2">Muscle</tissue>
    </source>
</reference>
<dbReference type="OrthoDB" id="165342at2759"/>
<keyword evidence="3" id="KW-1185">Reference proteome</keyword>
<accession>A0A9Q1BTB6</accession>
<dbReference type="SUPFAM" id="SSF52799">
    <property type="entry name" value="(Phosphotyrosine protein) phosphatases II"/>
    <property type="match status" value="1"/>
</dbReference>
<feature type="compositionally biased region" description="Basic and acidic residues" evidence="1">
    <location>
        <begin position="245"/>
        <end position="259"/>
    </location>
</feature>
<evidence type="ECO:0000313" key="3">
    <source>
        <dbReference type="Proteomes" id="UP001152320"/>
    </source>
</evidence>
<feature type="compositionally biased region" description="Polar residues" evidence="1">
    <location>
        <begin position="291"/>
        <end position="309"/>
    </location>
</feature>
<comment type="caution">
    <text evidence="2">The sequence shown here is derived from an EMBL/GenBank/DDBJ whole genome shotgun (WGS) entry which is preliminary data.</text>
</comment>
<feature type="compositionally biased region" description="Polar residues" evidence="1">
    <location>
        <begin position="225"/>
        <end position="235"/>
    </location>
</feature>
<gene>
    <name evidence="2" type="ORF">HOLleu_25967</name>
</gene>
<dbReference type="InterPro" id="IPR029021">
    <property type="entry name" value="Prot-tyrosine_phosphatase-like"/>
</dbReference>
<dbReference type="Proteomes" id="UP001152320">
    <property type="component" value="Chromosome 12"/>
</dbReference>
<feature type="region of interest" description="Disordered" evidence="1">
    <location>
        <begin position="291"/>
        <end position="365"/>
    </location>
</feature>
<evidence type="ECO:0000313" key="2">
    <source>
        <dbReference type="EMBL" id="KAJ8032441.1"/>
    </source>
</evidence>
<feature type="compositionally biased region" description="Polar residues" evidence="1">
    <location>
        <begin position="130"/>
        <end position="141"/>
    </location>
</feature>